<feature type="transmembrane region" description="Helical" evidence="5">
    <location>
        <begin position="36"/>
        <end position="56"/>
    </location>
</feature>
<feature type="transmembrane region" description="Helical" evidence="5">
    <location>
        <begin position="226"/>
        <end position="245"/>
    </location>
</feature>
<keyword evidence="7" id="KW-1185">Reference proteome</keyword>
<evidence type="ECO:0000256" key="5">
    <source>
        <dbReference type="SAM" id="Phobius"/>
    </source>
</evidence>
<dbReference type="KEGG" id="mev:Metev_1247"/>
<dbReference type="GO" id="GO:0005886">
    <property type="term" value="C:plasma membrane"/>
    <property type="evidence" value="ECO:0007669"/>
    <property type="project" value="UniProtKB-SubCell"/>
</dbReference>
<protein>
    <submittedName>
        <fullName evidence="6">UbiA prenyltransferase</fullName>
    </submittedName>
</protein>
<evidence type="ECO:0000256" key="1">
    <source>
        <dbReference type="ARBA" id="ARBA00004651"/>
    </source>
</evidence>
<dbReference type="InterPro" id="IPR044878">
    <property type="entry name" value="UbiA_sf"/>
</dbReference>
<keyword evidence="4 5" id="KW-0472">Membrane</keyword>
<feature type="transmembrane region" description="Helical" evidence="5">
    <location>
        <begin position="156"/>
        <end position="173"/>
    </location>
</feature>
<dbReference type="InterPro" id="IPR000537">
    <property type="entry name" value="UbiA_prenyltransferase"/>
</dbReference>
<dbReference type="OrthoDB" id="213605at2157"/>
<dbReference type="Pfam" id="PF01040">
    <property type="entry name" value="UbiA"/>
    <property type="match status" value="1"/>
</dbReference>
<evidence type="ECO:0000256" key="2">
    <source>
        <dbReference type="ARBA" id="ARBA00022692"/>
    </source>
</evidence>
<sequence>MFKAIMRSLRPSQWYKNFIIFLALIFSHNLMNPMAWMDSITAFVIFCMLSGSLYLMNDIMDAEDDKKHPVKCKRPIASGELKKSHAFFIFIVLLSGSLYISSIVNYAFLLISVLYFVLLFAYNLKLKYIVLVDVLTISAGFVLRAIAGAVALTVSISPWLIICTFLLALFLAFGKRRHELVLLGDDAKNHRKILDEYTVPLLEQMTLIVTSALIVSYLLYTFFASTHYMMVTIPFLVYGLFRYLLLVHSQDFGGEPEMLFKDKGMLFSISIWAILVAVVLYFVPDGSTNLIYILNNVGI</sequence>
<dbReference type="GO" id="GO:0016765">
    <property type="term" value="F:transferase activity, transferring alkyl or aryl (other than methyl) groups"/>
    <property type="evidence" value="ECO:0007669"/>
    <property type="project" value="InterPro"/>
</dbReference>
<evidence type="ECO:0000256" key="4">
    <source>
        <dbReference type="ARBA" id="ARBA00023136"/>
    </source>
</evidence>
<reference evidence="6 7" key="1">
    <citation type="submission" date="2010-06" db="EMBL/GenBank/DDBJ databases">
        <title>Complete sequence chromosome of Methanohalobium evestigatum Z-7303.</title>
        <authorList>
            <consortium name="US DOE Joint Genome Institute"/>
            <person name="Lucas S."/>
            <person name="Copeland A."/>
            <person name="Lapidus A."/>
            <person name="Cheng J.-F."/>
            <person name="Bruce D."/>
            <person name="Goodwin L."/>
            <person name="Pitluck S."/>
            <person name="Saunders E."/>
            <person name="Detter J.C."/>
            <person name="Han C."/>
            <person name="Tapia R."/>
            <person name="Land M."/>
            <person name="Hauser L."/>
            <person name="Kyrpides N."/>
            <person name="Mikhailova N."/>
            <person name="Sieprawska-Lupa M."/>
            <person name="Whitman W.B."/>
            <person name="Anderson I."/>
            <person name="Woyke T."/>
        </authorList>
    </citation>
    <scope>NUCLEOTIDE SEQUENCE [LARGE SCALE GENOMIC DNA]</scope>
    <source>
        <strain evidence="7">ATCC BAA-1072 / DSM 3721 / NBRC 107634 / OCM 161 / Z-7303</strain>
    </source>
</reference>
<keyword evidence="3 5" id="KW-1133">Transmembrane helix</keyword>
<evidence type="ECO:0000313" key="6">
    <source>
        <dbReference type="EMBL" id="ADI74116.1"/>
    </source>
</evidence>
<name>D7E7P3_METEZ</name>
<feature type="transmembrane region" description="Helical" evidence="5">
    <location>
        <begin position="129"/>
        <end position="150"/>
    </location>
</feature>
<dbReference type="NCBIfam" id="NF008977">
    <property type="entry name" value="PRK12324.1-2"/>
    <property type="match status" value="1"/>
</dbReference>
<dbReference type="Gene3D" id="1.10.357.140">
    <property type="entry name" value="UbiA prenyltransferase"/>
    <property type="match status" value="1"/>
</dbReference>
<dbReference type="EMBL" id="CP002069">
    <property type="protein sequence ID" value="ADI74116.1"/>
    <property type="molecule type" value="Genomic_DNA"/>
</dbReference>
<dbReference type="CDD" id="cd13963">
    <property type="entry name" value="PT_UbiA_2"/>
    <property type="match status" value="1"/>
</dbReference>
<dbReference type="RefSeq" id="WP_013194682.1">
    <property type="nucleotide sequence ID" value="NC_014253.1"/>
</dbReference>
<feature type="transmembrane region" description="Helical" evidence="5">
    <location>
        <begin position="265"/>
        <end position="283"/>
    </location>
</feature>
<proteinExistence type="predicted"/>
<dbReference type="PANTHER" id="PTHR42723">
    <property type="entry name" value="CHLOROPHYLL SYNTHASE"/>
    <property type="match status" value="1"/>
</dbReference>
<dbReference type="AlphaFoldDB" id="D7E7P3"/>
<gene>
    <name evidence="6" type="ordered locus">Metev_1247</name>
</gene>
<keyword evidence="6" id="KW-0808">Transferase</keyword>
<organism evidence="6 7">
    <name type="scientific">Methanohalobium evestigatum (strain ATCC BAA-1072 / DSM 3721 / NBRC 107634 / OCM 161 / Z-7303)</name>
    <dbReference type="NCBI Taxonomy" id="644295"/>
    <lineage>
        <taxon>Archaea</taxon>
        <taxon>Methanobacteriati</taxon>
        <taxon>Methanobacteriota</taxon>
        <taxon>Stenosarchaea group</taxon>
        <taxon>Methanomicrobia</taxon>
        <taxon>Methanosarcinales</taxon>
        <taxon>Methanosarcinaceae</taxon>
        <taxon>Methanohalobium</taxon>
    </lineage>
</organism>
<dbReference type="Proteomes" id="UP000000391">
    <property type="component" value="Chromosome"/>
</dbReference>
<keyword evidence="2 5" id="KW-0812">Transmembrane</keyword>
<accession>D7E7P3</accession>
<feature type="transmembrane region" description="Helical" evidence="5">
    <location>
        <begin position="201"/>
        <end position="220"/>
    </location>
</feature>
<evidence type="ECO:0000256" key="3">
    <source>
        <dbReference type="ARBA" id="ARBA00022989"/>
    </source>
</evidence>
<dbReference type="STRING" id="644295.Metev_1247"/>
<dbReference type="InterPro" id="IPR050475">
    <property type="entry name" value="Prenyltransferase_related"/>
</dbReference>
<dbReference type="GeneID" id="9346880"/>
<comment type="subcellular location">
    <subcellularLocation>
        <location evidence="1">Cell membrane</location>
        <topology evidence="1">Multi-pass membrane protein</topology>
    </subcellularLocation>
</comment>
<evidence type="ECO:0000313" key="7">
    <source>
        <dbReference type="Proteomes" id="UP000000391"/>
    </source>
</evidence>
<dbReference type="PANTHER" id="PTHR42723:SF1">
    <property type="entry name" value="CHLOROPHYLL SYNTHASE, CHLOROPLASTIC"/>
    <property type="match status" value="1"/>
</dbReference>
<dbReference type="HOGENOM" id="CLU_029423_0_1_2"/>
<feature type="transmembrane region" description="Helical" evidence="5">
    <location>
        <begin position="106"/>
        <end position="122"/>
    </location>
</feature>